<evidence type="ECO:0000256" key="1">
    <source>
        <dbReference type="ARBA" id="ARBA00022553"/>
    </source>
</evidence>
<dbReference type="InterPro" id="IPR000792">
    <property type="entry name" value="Tscrpt_reg_LuxR_C"/>
</dbReference>
<protein>
    <submittedName>
        <fullName evidence="9">Response regulator protein TmoT</fullName>
    </submittedName>
</protein>
<dbReference type="Pfam" id="PF00072">
    <property type="entry name" value="Response_reg"/>
    <property type="match status" value="1"/>
</dbReference>
<dbReference type="PANTHER" id="PTHR44688:SF16">
    <property type="entry name" value="DNA-BINDING TRANSCRIPTIONAL ACTIVATOR DEVR_DOSR"/>
    <property type="match status" value="1"/>
</dbReference>
<reference evidence="9 10" key="1">
    <citation type="submission" date="2019-02" db="EMBL/GenBank/DDBJ databases">
        <title>Deep-cultivation of Planctomycetes and their phenomic and genomic characterization uncovers novel biology.</title>
        <authorList>
            <person name="Wiegand S."/>
            <person name="Jogler M."/>
            <person name="Boedeker C."/>
            <person name="Pinto D."/>
            <person name="Vollmers J."/>
            <person name="Rivas-Marin E."/>
            <person name="Kohn T."/>
            <person name="Peeters S.H."/>
            <person name="Heuer A."/>
            <person name="Rast P."/>
            <person name="Oberbeckmann S."/>
            <person name="Bunk B."/>
            <person name="Jeske O."/>
            <person name="Meyerdierks A."/>
            <person name="Storesund J.E."/>
            <person name="Kallscheuer N."/>
            <person name="Luecker S."/>
            <person name="Lage O.M."/>
            <person name="Pohl T."/>
            <person name="Merkel B.J."/>
            <person name="Hornburger P."/>
            <person name="Mueller R.-W."/>
            <person name="Bruemmer F."/>
            <person name="Labrenz M."/>
            <person name="Spormann A.M."/>
            <person name="Op den Camp H."/>
            <person name="Overmann J."/>
            <person name="Amann R."/>
            <person name="Jetten M.S.M."/>
            <person name="Mascher T."/>
            <person name="Medema M.H."/>
            <person name="Devos D.P."/>
            <person name="Kaster A.-K."/>
            <person name="Ovreas L."/>
            <person name="Rohde M."/>
            <person name="Galperin M.Y."/>
            <person name="Jogler C."/>
        </authorList>
    </citation>
    <scope>NUCLEOTIDE SEQUENCE [LARGE SCALE GENOMIC DNA]</scope>
    <source>
        <strain evidence="9 10">FF011L</strain>
    </source>
</reference>
<dbReference type="CDD" id="cd17537">
    <property type="entry name" value="REC_FixJ"/>
    <property type="match status" value="1"/>
</dbReference>
<dbReference type="KEGG" id="rml:FF011L_34850"/>
<dbReference type="PANTHER" id="PTHR44688">
    <property type="entry name" value="DNA-BINDING TRANSCRIPTIONAL ACTIVATOR DEVR_DOSR"/>
    <property type="match status" value="1"/>
</dbReference>
<feature type="domain" description="Response regulatory" evidence="8">
    <location>
        <begin position="7"/>
        <end position="121"/>
    </location>
</feature>
<evidence type="ECO:0000256" key="3">
    <source>
        <dbReference type="ARBA" id="ARBA00023015"/>
    </source>
</evidence>
<dbReference type="SMART" id="SM00448">
    <property type="entry name" value="REC"/>
    <property type="match status" value="1"/>
</dbReference>
<sequence length="208" mass="22862">MTLPNPTVHVVDDDDSFRKSIVRLLRAAGYEVCEHASAAEFLLSRASHTHGCVVLDIRMPGLNGLELQKGLNDFDNALPIIFLTGHGDIQMSVRAIKAGAIDFLTKPVKRDSLLSAVRNAISSDALNRVNYESLKLRRARFQKLTEREVSVFLLVVDGKLNKNIASELGISERTVKSHRANLMEKLQVTSLAGLIASAVQLNLPIPKN</sequence>
<evidence type="ECO:0000256" key="6">
    <source>
        <dbReference type="PROSITE-ProRule" id="PRU00169"/>
    </source>
</evidence>
<keyword evidence="3" id="KW-0805">Transcription regulation</keyword>
<keyword evidence="2" id="KW-0902">Two-component regulatory system</keyword>
<keyword evidence="10" id="KW-1185">Reference proteome</keyword>
<dbReference type="PROSITE" id="PS50043">
    <property type="entry name" value="HTH_LUXR_2"/>
    <property type="match status" value="1"/>
</dbReference>
<dbReference type="Gene3D" id="3.40.50.2300">
    <property type="match status" value="1"/>
</dbReference>
<dbReference type="GO" id="GO:0000160">
    <property type="term" value="P:phosphorelay signal transduction system"/>
    <property type="evidence" value="ECO:0007669"/>
    <property type="project" value="UniProtKB-KW"/>
</dbReference>
<evidence type="ECO:0000256" key="4">
    <source>
        <dbReference type="ARBA" id="ARBA00023125"/>
    </source>
</evidence>
<evidence type="ECO:0000259" key="8">
    <source>
        <dbReference type="PROSITE" id="PS50110"/>
    </source>
</evidence>
<organism evidence="9 10">
    <name type="scientific">Roseimaritima multifibrata</name>
    <dbReference type="NCBI Taxonomy" id="1930274"/>
    <lineage>
        <taxon>Bacteria</taxon>
        <taxon>Pseudomonadati</taxon>
        <taxon>Planctomycetota</taxon>
        <taxon>Planctomycetia</taxon>
        <taxon>Pirellulales</taxon>
        <taxon>Pirellulaceae</taxon>
        <taxon>Roseimaritima</taxon>
    </lineage>
</organism>
<dbReference type="FunFam" id="3.40.50.2300:FF:000018">
    <property type="entry name" value="DNA-binding transcriptional regulator NtrC"/>
    <property type="match status" value="1"/>
</dbReference>
<dbReference type="InterPro" id="IPR011006">
    <property type="entry name" value="CheY-like_superfamily"/>
</dbReference>
<dbReference type="GO" id="GO:0006355">
    <property type="term" value="P:regulation of DNA-templated transcription"/>
    <property type="evidence" value="ECO:0007669"/>
    <property type="project" value="InterPro"/>
</dbReference>
<name>A0A517MII8_9BACT</name>
<dbReference type="Gene3D" id="1.10.10.10">
    <property type="entry name" value="Winged helix-like DNA-binding domain superfamily/Winged helix DNA-binding domain"/>
    <property type="match status" value="1"/>
</dbReference>
<accession>A0A517MII8</accession>
<evidence type="ECO:0000259" key="7">
    <source>
        <dbReference type="PROSITE" id="PS50043"/>
    </source>
</evidence>
<dbReference type="SUPFAM" id="SSF46894">
    <property type="entry name" value="C-terminal effector domain of the bipartite response regulators"/>
    <property type="match status" value="1"/>
</dbReference>
<dbReference type="AlphaFoldDB" id="A0A517MII8"/>
<dbReference type="PROSITE" id="PS50110">
    <property type="entry name" value="RESPONSE_REGULATORY"/>
    <property type="match status" value="1"/>
</dbReference>
<dbReference type="GO" id="GO:0003677">
    <property type="term" value="F:DNA binding"/>
    <property type="evidence" value="ECO:0007669"/>
    <property type="project" value="UniProtKB-KW"/>
</dbReference>
<dbReference type="PRINTS" id="PR00038">
    <property type="entry name" value="HTHLUXR"/>
</dbReference>
<dbReference type="PROSITE" id="PS00622">
    <property type="entry name" value="HTH_LUXR_1"/>
    <property type="match status" value="1"/>
</dbReference>
<feature type="domain" description="HTH luxR-type" evidence="7">
    <location>
        <begin position="137"/>
        <end position="202"/>
    </location>
</feature>
<dbReference type="Proteomes" id="UP000320672">
    <property type="component" value="Chromosome"/>
</dbReference>
<dbReference type="OrthoDB" id="271936at2"/>
<evidence type="ECO:0000313" key="10">
    <source>
        <dbReference type="Proteomes" id="UP000320672"/>
    </source>
</evidence>
<gene>
    <name evidence="9" type="primary">tmoT_2</name>
    <name evidence="9" type="ORF">FF011L_34850</name>
</gene>
<keyword evidence="4" id="KW-0238">DNA-binding</keyword>
<dbReference type="CDD" id="cd06170">
    <property type="entry name" value="LuxR_C_like"/>
    <property type="match status" value="1"/>
</dbReference>
<evidence type="ECO:0000256" key="2">
    <source>
        <dbReference type="ARBA" id="ARBA00023012"/>
    </source>
</evidence>
<dbReference type="InterPro" id="IPR001789">
    <property type="entry name" value="Sig_transdc_resp-reg_receiver"/>
</dbReference>
<dbReference type="EMBL" id="CP036262">
    <property type="protein sequence ID" value="QDS94705.1"/>
    <property type="molecule type" value="Genomic_DNA"/>
</dbReference>
<evidence type="ECO:0000256" key="5">
    <source>
        <dbReference type="ARBA" id="ARBA00023163"/>
    </source>
</evidence>
<dbReference type="Pfam" id="PF00196">
    <property type="entry name" value="GerE"/>
    <property type="match status" value="1"/>
</dbReference>
<dbReference type="RefSeq" id="WP_145352683.1">
    <property type="nucleotide sequence ID" value="NZ_CP036262.1"/>
</dbReference>
<keyword evidence="1 6" id="KW-0597">Phosphoprotein</keyword>
<evidence type="ECO:0000313" key="9">
    <source>
        <dbReference type="EMBL" id="QDS94705.1"/>
    </source>
</evidence>
<dbReference type="InterPro" id="IPR016032">
    <property type="entry name" value="Sig_transdc_resp-reg_C-effctor"/>
</dbReference>
<dbReference type="SMART" id="SM00421">
    <property type="entry name" value="HTH_LUXR"/>
    <property type="match status" value="1"/>
</dbReference>
<dbReference type="SUPFAM" id="SSF52172">
    <property type="entry name" value="CheY-like"/>
    <property type="match status" value="1"/>
</dbReference>
<feature type="modified residue" description="4-aspartylphosphate" evidence="6">
    <location>
        <position position="56"/>
    </location>
</feature>
<proteinExistence type="predicted"/>
<dbReference type="InterPro" id="IPR036388">
    <property type="entry name" value="WH-like_DNA-bd_sf"/>
</dbReference>
<keyword evidence="5" id="KW-0804">Transcription</keyword>